<dbReference type="Proteomes" id="UP000230233">
    <property type="component" value="Chromosome IV"/>
</dbReference>
<evidence type="ECO:0000256" key="1">
    <source>
        <dbReference type="SAM" id="SignalP"/>
    </source>
</evidence>
<feature type="chain" id="PRO_5013640228" description="SCP domain-containing protein" evidence="1">
    <location>
        <begin position="20"/>
        <end position="184"/>
    </location>
</feature>
<dbReference type="InterPro" id="IPR035940">
    <property type="entry name" value="CAP_sf"/>
</dbReference>
<gene>
    <name evidence="2" type="primary">Cnig_chr_IV.g12110</name>
    <name evidence="2" type="ORF">B9Z55_012110</name>
</gene>
<organism evidence="2 3">
    <name type="scientific">Caenorhabditis nigoni</name>
    <dbReference type="NCBI Taxonomy" id="1611254"/>
    <lineage>
        <taxon>Eukaryota</taxon>
        <taxon>Metazoa</taxon>
        <taxon>Ecdysozoa</taxon>
        <taxon>Nematoda</taxon>
        <taxon>Chromadorea</taxon>
        <taxon>Rhabditida</taxon>
        <taxon>Rhabditina</taxon>
        <taxon>Rhabditomorpha</taxon>
        <taxon>Rhabditoidea</taxon>
        <taxon>Rhabditidae</taxon>
        <taxon>Peloderinae</taxon>
        <taxon>Caenorhabditis</taxon>
    </lineage>
</organism>
<comment type="caution">
    <text evidence="2">The sequence shown here is derived from an EMBL/GenBank/DDBJ whole genome shotgun (WGS) entry which is preliminary data.</text>
</comment>
<proteinExistence type="predicted"/>
<keyword evidence="3" id="KW-1185">Reference proteome</keyword>
<sequence length="184" mass="20003">MNRIFAGIFLLFLAQGRHSAPLREKRGRVIMGRELLASHINAERIQLANMRQIANMYEMNYSNELEQIALKLTCENARTPGPNYMVVVLYDEMTQARVKAGTPAEQQNAAMESGTIAFGLPGQYKVGCADFDTPCTIQGSASTIVSACLIGPENSMRLDGMKFGPPGSQCPIGRAANGLCLAPY</sequence>
<dbReference type="EMBL" id="PDUG01000004">
    <property type="protein sequence ID" value="PIC31388.1"/>
    <property type="molecule type" value="Genomic_DNA"/>
</dbReference>
<name>A0A2G5TVV5_9PELO</name>
<evidence type="ECO:0008006" key="4">
    <source>
        <dbReference type="Google" id="ProtNLM"/>
    </source>
</evidence>
<keyword evidence="1" id="KW-0732">Signal</keyword>
<evidence type="ECO:0000313" key="3">
    <source>
        <dbReference type="Proteomes" id="UP000230233"/>
    </source>
</evidence>
<protein>
    <recommendedName>
        <fullName evidence="4">SCP domain-containing protein</fullName>
    </recommendedName>
</protein>
<dbReference type="AlphaFoldDB" id="A0A2G5TVV5"/>
<feature type="signal peptide" evidence="1">
    <location>
        <begin position="1"/>
        <end position="19"/>
    </location>
</feature>
<accession>A0A2G5TVV5</accession>
<reference evidence="3" key="1">
    <citation type="submission" date="2017-10" db="EMBL/GenBank/DDBJ databases">
        <title>Rapid genome shrinkage in a self-fertile nematode reveals novel sperm competition proteins.</title>
        <authorList>
            <person name="Yin D."/>
            <person name="Schwarz E.M."/>
            <person name="Thomas C.G."/>
            <person name="Felde R.L."/>
            <person name="Korf I.F."/>
            <person name="Cutter A.D."/>
            <person name="Schartner C.M."/>
            <person name="Ralston E.J."/>
            <person name="Meyer B.J."/>
            <person name="Haag E.S."/>
        </authorList>
    </citation>
    <scope>NUCLEOTIDE SEQUENCE [LARGE SCALE GENOMIC DNA]</scope>
    <source>
        <strain evidence="3">JU1422</strain>
    </source>
</reference>
<evidence type="ECO:0000313" key="2">
    <source>
        <dbReference type="EMBL" id="PIC31388.1"/>
    </source>
</evidence>
<dbReference type="OrthoDB" id="5905259at2759"/>
<dbReference type="Gene3D" id="3.40.33.10">
    <property type="entry name" value="CAP"/>
    <property type="match status" value="1"/>
</dbReference>